<evidence type="ECO:0000313" key="2">
    <source>
        <dbReference type="Proteomes" id="UP001595075"/>
    </source>
</evidence>
<evidence type="ECO:0000313" key="1">
    <source>
        <dbReference type="EMBL" id="KAL2066278.1"/>
    </source>
</evidence>
<gene>
    <name evidence="1" type="ORF">VTL71DRAFT_2349</name>
</gene>
<sequence length="74" mass="8310">MNQHLAEAKSLCGRGTVFGPKLAEQYRCSPQEVHSSSALVYLLYCSKTGSITIWYRVSIIASILRILHSIISRR</sequence>
<reference evidence="1 2" key="1">
    <citation type="journal article" date="2024" name="Commun. Biol.">
        <title>Comparative genomic analysis of thermophilic fungi reveals convergent evolutionary adaptations and gene losses.</title>
        <authorList>
            <person name="Steindorff A.S."/>
            <person name="Aguilar-Pontes M.V."/>
            <person name="Robinson A.J."/>
            <person name="Andreopoulos B."/>
            <person name="LaButti K."/>
            <person name="Kuo A."/>
            <person name="Mondo S."/>
            <person name="Riley R."/>
            <person name="Otillar R."/>
            <person name="Haridas S."/>
            <person name="Lipzen A."/>
            <person name="Grimwood J."/>
            <person name="Schmutz J."/>
            <person name="Clum A."/>
            <person name="Reid I.D."/>
            <person name="Moisan M.C."/>
            <person name="Butler G."/>
            <person name="Nguyen T.T.M."/>
            <person name="Dewar K."/>
            <person name="Conant G."/>
            <person name="Drula E."/>
            <person name="Henrissat B."/>
            <person name="Hansel C."/>
            <person name="Singer S."/>
            <person name="Hutchinson M.I."/>
            <person name="de Vries R.P."/>
            <person name="Natvig D.O."/>
            <person name="Powell A.J."/>
            <person name="Tsang A."/>
            <person name="Grigoriev I.V."/>
        </authorList>
    </citation>
    <scope>NUCLEOTIDE SEQUENCE [LARGE SCALE GENOMIC DNA]</scope>
    <source>
        <strain evidence="1 2">CBS 494.80</strain>
    </source>
</reference>
<accession>A0ABR4CAW1</accession>
<keyword evidence="2" id="KW-1185">Reference proteome</keyword>
<name>A0ABR4CAW1_9HELO</name>
<comment type="caution">
    <text evidence="1">The sequence shown here is derived from an EMBL/GenBank/DDBJ whole genome shotgun (WGS) entry which is preliminary data.</text>
</comment>
<proteinExistence type="predicted"/>
<protein>
    <submittedName>
        <fullName evidence="1">Uncharacterized protein</fullName>
    </submittedName>
</protein>
<dbReference type="EMBL" id="JAZHXI010000011">
    <property type="protein sequence ID" value="KAL2066278.1"/>
    <property type="molecule type" value="Genomic_DNA"/>
</dbReference>
<dbReference type="Proteomes" id="UP001595075">
    <property type="component" value="Unassembled WGS sequence"/>
</dbReference>
<organism evidence="1 2">
    <name type="scientific">Oculimacula yallundae</name>
    <dbReference type="NCBI Taxonomy" id="86028"/>
    <lineage>
        <taxon>Eukaryota</taxon>
        <taxon>Fungi</taxon>
        <taxon>Dikarya</taxon>
        <taxon>Ascomycota</taxon>
        <taxon>Pezizomycotina</taxon>
        <taxon>Leotiomycetes</taxon>
        <taxon>Helotiales</taxon>
        <taxon>Ploettnerulaceae</taxon>
        <taxon>Oculimacula</taxon>
    </lineage>
</organism>